<dbReference type="InterPro" id="IPR001296">
    <property type="entry name" value="Glyco_trans_1"/>
</dbReference>
<reference evidence="4 5" key="1">
    <citation type="journal article" date="2009" name="Appl. Environ. Microbiol.">
        <title>Genomic analysis of 'Elusimicrobium minutum,' the first cultivated representative of the phylum 'Elusimicrobia' (formerly termite group 1).</title>
        <authorList>
            <person name="Herlemann D.P.R."/>
            <person name="Geissinger O."/>
            <person name="Ikeda-Ohtsubo W."/>
            <person name="Kunin V."/>
            <person name="Sun H."/>
            <person name="Lapidus A."/>
            <person name="Hugenholtz P."/>
            <person name="Brune A."/>
        </authorList>
    </citation>
    <scope>NUCLEOTIDE SEQUENCE [LARGE SCALE GENOMIC DNA]</scope>
    <source>
        <strain evidence="4 5">Pei191</strain>
    </source>
</reference>
<keyword evidence="5" id="KW-1185">Reference proteome</keyword>
<dbReference type="STRING" id="445932.Emin_0487"/>
<accession>B2KCC2</accession>
<feature type="domain" description="Glycosyltransferase subfamily 4-like N-terminal" evidence="3">
    <location>
        <begin position="20"/>
        <end position="186"/>
    </location>
</feature>
<keyword evidence="1" id="KW-1133">Transmembrane helix</keyword>
<name>B2KCC2_ELUMP</name>
<dbReference type="CAZy" id="GT4">
    <property type="family name" value="Glycosyltransferase Family 4"/>
</dbReference>
<dbReference type="EMBL" id="CP001055">
    <property type="protein sequence ID" value="ACC98043.1"/>
    <property type="molecule type" value="Genomic_DNA"/>
</dbReference>
<sequence>MKNRDNRVKILYIITRLDAGGAQKSVLYSAANLSKNKFKVFLAAGPGGVLDPFAKKLLKNKYFYINSLRQRVCFYNLFYDLVSLFQTAWLIIKIRPHIIHTNCPKAGVVGRAAAFLTAPKTKVIHTYHGLGFSVYGGIKRYLFYSKIEKYFSFITDQLVFVSNSNMQEALTLGIGNVKKNILIYPGAEFEKLKPSFDYNAKLESLRIPKGAKVILSIGNFKPLKNARDFVLVAKHVLKKIPGAYFLYAGCGGMEERKVKTLAKKSGLKNHLFFLGMRHDTRELLAVSDLYVSTSLREGMPVALLEALGAGVPAVCYEADGTAEVLINGKNGFILGQRNKEGMSDKIIEILKNDKIYFTIKQGVKSFDKNLFSAVSTVRKQEELYNKILLKNPGS</sequence>
<dbReference type="KEGG" id="emi:Emin_0487"/>
<dbReference type="GO" id="GO:0016757">
    <property type="term" value="F:glycosyltransferase activity"/>
    <property type="evidence" value="ECO:0007669"/>
    <property type="project" value="InterPro"/>
</dbReference>
<dbReference type="Proteomes" id="UP000001029">
    <property type="component" value="Chromosome"/>
</dbReference>
<gene>
    <name evidence="4" type="ordered locus">Emin_0487</name>
</gene>
<dbReference type="OrthoDB" id="9806653at2"/>
<keyword evidence="1" id="KW-0472">Membrane</keyword>
<dbReference type="SUPFAM" id="SSF53756">
    <property type="entry name" value="UDP-Glycosyltransferase/glycogen phosphorylase"/>
    <property type="match status" value="1"/>
</dbReference>
<dbReference type="Pfam" id="PF00534">
    <property type="entry name" value="Glycos_transf_1"/>
    <property type="match status" value="1"/>
</dbReference>
<proteinExistence type="predicted"/>
<keyword evidence="1" id="KW-0812">Transmembrane</keyword>
<dbReference type="PANTHER" id="PTHR12526:SF638">
    <property type="entry name" value="SPORE COAT PROTEIN SA"/>
    <property type="match status" value="1"/>
</dbReference>
<evidence type="ECO:0000259" key="3">
    <source>
        <dbReference type="Pfam" id="PF13439"/>
    </source>
</evidence>
<organism evidence="4 5">
    <name type="scientific">Elusimicrobium minutum (strain Pei191)</name>
    <dbReference type="NCBI Taxonomy" id="445932"/>
    <lineage>
        <taxon>Bacteria</taxon>
        <taxon>Pseudomonadati</taxon>
        <taxon>Elusimicrobiota</taxon>
        <taxon>Elusimicrobia</taxon>
        <taxon>Elusimicrobiales</taxon>
        <taxon>Elusimicrobiaceae</taxon>
        <taxon>Elusimicrobium</taxon>
    </lineage>
</organism>
<dbReference type="HOGENOM" id="CLU_009583_0_3_0"/>
<evidence type="ECO:0000313" key="5">
    <source>
        <dbReference type="Proteomes" id="UP000001029"/>
    </source>
</evidence>
<dbReference type="AlphaFoldDB" id="B2KCC2"/>
<dbReference type="InterPro" id="IPR028098">
    <property type="entry name" value="Glyco_trans_4-like_N"/>
</dbReference>
<dbReference type="Pfam" id="PF13439">
    <property type="entry name" value="Glyco_transf_4"/>
    <property type="match status" value="1"/>
</dbReference>
<dbReference type="PANTHER" id="PTHR12526">
    <property type="entry name" value="GLYCOSYLTRANSFERASE"/>
    <property type="match status" value="1"/>
</dbReference>
<evidence type="ECO:0000256" key="1">
    <source>
        <dbReference type="SAM" id="Phobius"/>
    </source>
</evidence>
<feature type="transmembrane region" description="Helical" evidence="1">
    <location>
        <begin position="72"/>
        <end position="92"/>
    </location>
</feature>
<dbReference type="RefSeq" id="WP_012414658.1">
    <property type="nucleotide sequence ID" value="NC_010644.1"/>
</dbReference>
<keyword evidence="4" id="KW-0808">Transferase</keyword>
<dbReference type="Gene3D" id="3.40.50.2000">
    <property type="entry name" value="Glycogen Phosphorylase B"/>
    <property type="match status" value="2"/>
</dbReference>
<feature type="domain" description="Glycosyl transferase family 1" evidence="2">
    <location>
        <begin position="202"/>
        <end position="355"/>
    </location>
</feature>
<evidence type="ECO:0000313" key="4">
    <source>
        <dbReference type="EMBL" id="ACC98043.1"/>
    </source>
</evidence>
<protein>
    <submittedName>
        <fullName evidence="4">Glycosyltransferase</fullName>
    </submittedName>
</protein>
<evidence type="ECO:0000259" key="2">
    <source>
        <dbReference type="Pfam" id="PF00534"/>
    </source>
</evidence>